<dbReference type="AlphaFoldDB" id="A0A419QCL2"/>
<proteinExistence type="predicted"/>
<sequence length="99" mass="10752">MAVVDVVQQPELLKSGAEFLQLSIGLLSDSLHFKLTEIWNLAGLLEGSRMALSMAVTCTLARLGDGLIEGSILASSGDDGCIRRDAFEWHVIFVTRSLF</sequence>
<protein>
    <submittedName>
        <fullName evidence="1">Uncharacterized protein</fullName>
    </submittedName>
</protein>
<evidence type="ECO:0000313" key="2">
    <source>
        <dbReference type="Proteomes" id="UP000286415"/>
    </source>
</evidence>
<keyword evidence="2" id="KW-1185">Reference proteome</keyword>
<dbReference type="InParanoid" id="A0A419QCL2"/>
<reference evidence="1 2" key="2">
    <citation type="journal article" date="2021" name="Genomics">
        <title>High-quality reference genome for Clonorchis sinensis.</title>
        <authorList>
            <person name="Young N.D."/>
            <person name="Stroehlein A.J."/>
            <person name="Kinkar L."/>
            <person name="Wang T."/>
            <person name="Sohn W.M."/>
            <person name="Chang B.C.H."/>
            <person name="Kaur P."/>
            <person name="Weisz D."/>
            <person name="Dudchenko O."/>
            <person name="Aiden E.L."/>
            <person name="Korhonen P.K."/>
            <person name="Gasser R.B."/>
        </authorList>
    </citation>
    <scope>NUCLEOTIDE SEQUENCE [LARGE SCALE GENOMIC DNA]</scope>
    <source>
        <strain evidence="1">Cs-k2</strain>
    </source>
</reference>
<gene>
    <name evidence="1" type="ORF">CSKR_112675</name>
</gene>
<dbReference type="Proteomes" id="UP000286415">
    <property type="component" value="Unassembled WGS sequence"/>
</dbReference>
<name>A0A419QCL2_CLOSI</name>
<dbReference type="EMBL" id="NIRI02000042">
    <property type="protein sequence ID" value="KAG5451959.1"/>
    <property type="molecule type" value="Genomic_DNA"/>
</dbReference>
<comment type="caution">
    <text evidence="1">The sequence shown here is derived from an EMBL/GenBank/DDBJ whole genome shotgun (WGS) entry which is preliminary data.</text>
</comment>
<reference evidence="1 2" key="1">
    <citation type="journal article" date="2018" name="Biotechnol. Adv.">
        <title>Improved genomic resources and new bioinformatic workflow for the carcinogenic parasite Clonorchis sinensis: Biotechnological implications.</title>
        <authorList>
            <person name="Wang D."/>
            <person name="Korhonen P.K."/>
            <person name="Gasser R.B."/>
            <person name="Young N.D."/>
        </authorList>
    </citation>
    <scope>NUCLEOTIDE SEQUENCE [LARGE SCALE GENOMIC DNA]</scope>
    <source>
        <strain evidence="1">Cs-k2</strain>
    </source>
</reference>
<organism evidence="1 2">
    <name type="scientific">Clonorchis sinensis</name>
    <name type="common">Chinese liver fluke</name>
    <dbReference type="NCBI Taxonomy" id="79923"/>
    <lineage>
        <taxon>Eukaryota</taxon>
        <taxon>Metazoa</taxon>
        <taxon>Spiralia</taxon>
        <taxon>Lophotrochozoa</taxon>
        <taxon>Platyhelminthes</taxon>
        <taxon>Trematoda</taxon>
        <taxon>Digenea</taxon>
        <taxon>Opisthorchiida</taxon>
        <taxon>Opisthorchiata</taxon>
        <taxon>Opisthorchiidae</taxon>
        <taxon>Clonorchis</taxon>
    </lineage>
</organism>
<evidence type="ECO:0000313" key="1">
    <source>
        <dbReference type="EMBL" id="KAG5451959.1"/>
    </source>
</evidence>
<accession>A0A419QCL2</accession>